<dbReference type="OrthoDB" id="7068290at2"/>
<dbReference type="RefSeq" id="WP_085821825.1">
    <property type="nucleotide sequence ID" value="NZ_FWFP01000003.1"/>
</dbReference>
<organism evidence="1 2">
    <name type="scientific">Ruegeria meonggei</name>
    <dbReference type="NCBI Taxonomy" id="1446476"/>
    <lineage>
        <taxon>Bacteria</taxon>
        <taxon>Pseudomonadati</taxon>
        <taxon>Pseudomonadota</taxon>
        <taxon>Alphaproteobacteria</taxon>
        <taxon>Rhodobacterales</taxon>
        <taxon>Roseobacteraceae</taxon>
        <taxon>Ruegeria</taxon>
    </lineage>
</organism>
<dbReference type="Proteomes" id="UP000193778">
    <property type="component" value="Unassembled WGS sequence"/>
</dbReference>
<keyword evidence="2" id="KW-1185">Reference proteome</keyword>
<reference evidence="2" key="1">
    <citation type="submission" date="2017-03" db="EMBL/GenBank/DDBJ databases">
        <authorList>
            <person name="Rodrigo-Torres L."/>
            <person name="Arahal R.D."/>
            <person name="Lucena T."/>
        </authorList>
    </citation>
    <scope>NUCLEOTIDE SEQUENCE [LARGE SCALE GENOMIC DNA]</scope>
    <source>
        <strain evidence="2">CECT 8411</strain>
    </source>
</reference>
<accession>A0A1X6YTI4</accession>
<sequence length="319" mass="36254">MISLVTIVFSGDLDLVRYQARSLALLVRPEIINDINLVINDVNEGDIRRTLEEMRPEYGPHAAKVRIVGGDEVLLNVPRKTRRSLFEWLYVDNRHRLPFASAQGWRGGNGYRMQQALKLASARIADCDRMLILDGKNIFLRDFDPAEFFDEQNRGLSTFHPPNAEFHQGWLNESLKVIDLNMTANDIEATTAYETPYPVNRQLVLRVLDEVAESHGSVQALFASKQRPTEFMLLFASCIRNEGNVDRYFGEFNGQHLGVWKEYSPQLIDKVISDAETAPSATFGVHRKAIELLSDEQRQRLIALFAVRGLDLKPLLNSA</sequence>
<evidence type="ECO:0000313" key="2">
    <source>
        <dbReference type="Proteomes" id="UP000193778"/>
    </source>
</evidence>
<dbReference type="InterPro" id="IPR045499">
    <property type="entry name" value="DUF6492"/>
</dbReference>
<name>A0A1X6YTI4_9RHOB</name>
<evidence type="ECO:0008006" key="3">
    <source>
        <dbReference type="Google" id="ProtNLM"/>
    </source>
</evidence>
<dbReference type="EMBL" id="FWFP01000003">
    <property type="protein sequence ID" value="SLN31056.1"/>
    <property type="molecule type" value="Genomic_DNA"/>
</dbReference>
<dbReference type="Pfam" id="PF20102">
    <property type="entry name" value="DUF6492"/>
    <property type="match status" value="1"/>
</dbReference>
<evidence type="ECO:0000313" key="1">
    <source>
        <dbReference type="EMBL" id="SLN31056.1"/>
    </source>
</evidence>
<proteinExistence type="predicted"/>
<protein>
    <recommendedName>
        <fullName evidence="3">Glycosyl transferase family 2</fullName>
    </recommendedName>
</protein>
<gene>
    <name evidence="1" type="ORF">RUM8411_01278</name>
</gene>
<dbReference type="AlphaFoldDB" id="A0A1X6YTI4"/>